<evidence type="ECO:0000259" key="6">
    <source>
        <dbReference type="PROSITE" id="PS50090"/>
    </source>
</evidence>
<dbReference type="AlphaFoldDB" id="A0A371HND9"/>
<keyword evidence="3" id="KW-0804">Transcription</keyword>
<reference evidence="9" key="1">
    <citation type="submission" date="2018-05" db="EMBL/GenBank/DDBJ databases">
        <title>Draft genome of Mucuna pruriens seed.</title>
        <authorList>
            <person name="Nnadi N.E."/>
            <person name="Vos R."/>
            <person name="Hasami M.H."/>
            <person name="Devisetty U.K."/>
            <person name="Aguiy J.C."/>
        </authorList>
    </citation>
    <scope>NUCLEOTIDE SEQUENCE [LARGE SCALE GENOMIC DNA]</scope>
    <source>
        <strain evidence="9">JCA_2017</strain>
    </source>
</reference>
<evidence type="ECO:0000256" key="4">
    <source>
        <dbReference type="ARBA" id="ARBA00023242"/>
    </source>
</evidence>
<dbReference type="InterPro" id="IPR017884">
    <property type="entry name" value="SANT_dom"/>
</dbReference>
<gene>
    <name evidence="9" type="primary">DIVARICATA</name>
    <name evidence="9" type="ORF">CR513_11985</name>
</gene>
<dbReference type="Gene3D" id="1.10.10.60">
    <property type="entry name" value="Homeodomain-like"/>
    <property type="match status" value="1"/>
</dbReference>
<evidence type="ECO:0000313" key="9">
    <source>
        <dbReference type="EMBL" id="RDY04318.1"/>
    </source>
</evidence>
<comment type="subcellular location">
    <subcellularLocation>
        <location evidence="1">Nucleus</location>
    </subcellularLocation>
</comment>
<dbReference type="Pfam" id="PF00249">
    <property type="entry name" value="Myb_DNA-binding"/>
    <property type="match status" value="1"/>
</dbReference>
<proteinExistence type="predicted"/>
<dbReference type="InterPro" id="IPR006447">
    <property type="entry name" value="Myb_dom_plants"/>
</dbReference>
<protein>
    <submittedName>
        <fullName evidence="9">Transcription factor DIVARICATA</fullName>
    </submittedName>
</protein>
<dbReference type="SMART" id="SM00717">
    <property type="entry name" value="SANT"/>
    <property type="match status" value="1"/>
</dbReference>
<keyword evidence="2" id="KW-0805">Transcription regulation</keyword>
<evidence type="ECO:0000256" key="5">
    <source>
        <dbReference type="SAM" id="MobiDB-lite"/>
    </source>
</evidence>
<dbReference type="Proteomes" id="UP000257109">
    <property type="component" value="Unassembled WGS sequence"/>
</dbReference>
<feature type="non-terminal residue" evidence="9">
    <location>
        <position position="1"/>
    </location>
</feature>
<sequence length="352" mass="40842">MEEERRMNHLPQPQYENAFSTDVDHTTSTPSNPLHSSTHSRSFSLPDLFKKNTHWTQEEHIMFLYGMEKYGRGSWKKISQYFVITKTPNQIASHAQKYFNNKNVSAKKNKRRSIHDITLEDVERMVPASVDQQDLVIAPNFAMQQRDDMMQFNNPVEVTARVPDHVDQQNLVLPPNFAMQQRQDMTQFNNSNEVKAMVPDLVDQQNLVLAPNFALQQRQDMTQFNNLEEVKAMVPNHFDQQNLLLAPNFAMQQIQDTTQFNNLEEVKAIVPYHVDQQNLIPTPKFAMQETQTQDMMQFNNPPCNIMHHEQVEMSQILASRPDLVLEALAMSPFNFSNNMAYQMHGGYVNNSL</sequence>
<keyword evidence="10" id="KW-1185">Reference proteome</keyword>
<evidence type="ECO:0000313" key="10">
    <source>
        <dbReference type="Proteomes" id="UP000257109"/>
    </source>
</evidence>
<evidence type="ECO:0000259" key="7">
    <source>
        <dbReference type="PROSITE" id="PS51293"/>
    </source>
</evidence>
<feature type="domain" description="HTH myb-type" evidence="8">
    <location>
        <begin position="47"/>
        <end position="103"/>
    </location>
</feature>
<comment type="caution">
    <text evidence="9">The sequence shown here is derived from an EMBL/GenBank/DDBJ whole genome shotgun (WGS) entry which is preliminary data.</text>
</comment>
<evidence type="ECO:0000256" key="3">
    <source>
        <dbReference type="ARBA" id="ARBA00023163"/>
    </source>
</evidence>
<dbReference type="PROSITE" id="PS51294">
    <property type="entry name" value="HTH_MYB"/>
    <property type="match status" value="1"/>
</dbReference>
<dbReference type="GO" id="GO:0003677">
    <property type="term" value="F:DNA binding"/>
    <property type="evidence" value="ECO:0007669"/>
    <property type="project" value="InterPro"/>
</dbReference>
<dbReference type="SUPFAM" id="SSF46689">
    <property type="entry name" value="Homeodomain-like"/>
    <property type="match status" value="1"/>
</dbReference>
<dbReference type="PANTHER" id="PTHR44042">
    <property type="entry name" value="DUPLICATED HOMEODOMAIN-LIKE SUPERFAMILY PROTEIN-RELATED"/>
    <property type="match status" value="1"/>
</dbReference>
<evidence type="ECO:0000256" key="1">
    <source>
        <dbReference type="ARBA" id="ARBA00004123"/>
    </source>
</evidence>
<accession>A0A371HND9</accession>
<dbReference type="OrthoDB" id="118550at2759"/>
<dbReference type="InterPro" id="IPR001005">
    <property type="entry name" value="SANT/Myb"/>
</dbReference>
<organism evidence="9 10">
    <name type="scientific">Mucuna pruriens</name>
    <name type="common">Velvet bean</name>
    <name type="synonym">Dolichos pruriens</name>
    <dbReference type="NCBI Taxonomy" id="157652"/>
    <lineage>
        <taxon>Eukaryota</taxon>
        <taxon>Viridiplantae</taxon>
        <taxon>Streptophyta</taxon>
        <taxon>Embryophyta</taxon>
        <taxon>Tracheophyta</taxon>
        <taxon>Spermatophyta</taxon>
        <taxon>Magnoliopsida</taxon>
        <taxon>eudicotyledons</taxon>
        <taxon>Gunneridae</taxon>
        <taxon>Pentapetalae</taxon>
        <taxon>rosids</taxon>
        <taxon>fabids</taxon>
        <taxon>Fabales</taxon>
        <taxon>Fabaceae</taxon>
        <taxon>Papilionoideae</taxon>
        <taxon>50 kb inversion clade</taxon>
        <taxon>NPAAA clade</taxon>
        <taxon>indigoferoid/millettioid clade</taxon>
        <taxon>Phaseoleae</taxon>
        <taxon>Mucuna</taxon>
    </lineage>
</organism>
<dbReference type="CDD" id="cd00167">
    <property type="entry name" value="SANT"/>
    <property type="match status" value="1"/>
</dbReference>
<dbReference type="STRING" id="157652.A0A371HND9"/>
<evidence type="ECO:0000256" key="2">
    <source>
        <dbReference type="ARBA" id="ARBA00023015"/>
    </source>
</evidence>
<feature type="region of interest" description="Disordered" evidence="5">
    <location>
        <begin position="1"/>
        <end position="43"/>
    </location>
</feature>
<name>A0A371HND9_MUCPR</name>
<dbReference type="InterPro" id="IPR017930">
    <property type="entry name" value="Myb_dom"/>
</dbReference>
<dbReference type="EMBL" id="QJKJ01002104">
    <property type="protein sequence ID" value="RDY04318.1"/>
    <property type="molecule type" value="Genomic_DNA"/>
</dbReference>
<evidence type="ECO:0000259" key="8">
    <source>
        <dbReference type="PROSITE" id="PS51294"/>
    </source>
</evidence>
<dbReference type="PROSITE" id="PS51293">
    <property type="entry name" value="SANT"/>
    <property type="match status" value="1"/>
</dbReference>
<feature type="domain" description="Myb-like" evidence="6">
    <location>
        <begin position="55"/>
        <end position="99"/>
    </location>
</feature>
<dbReference type="NCBIfam" id="TIGR01557">
    <property type="entry name" value="myb_SHAQKYF"/>
    <property type="match status" value="1"/>
</dbReference>
<keyword evidence="4" id="KW-0539">Nucleus</keyword>
<feature type="domain" description="SANT" evidence="7">
    <location>
        <begin position="55"/>
        <end position="103"/>
    </location>
</feature>
<dbReference type="GO" id="GO:0005634">
    <property type="term" value="C:nucleus"/>
    <property type="evidence" value="ECO:0007669"/>
    <property type="project" value="UniProtKB-SubCell"/>
</dbReference>
<dbReference type="PANTHER" id="PTHR44042:SF15">
    <property type="entry name" value="DUPLICATED HOMEODOMAIN-LIKE SUPERFAMILY PROTEIN"/>
    <property type="match status" value="1"/>
</dbReference>
<feature type="compositionally biased region" description="Polar residues" evidence="5">
    <location>
        <begin position="14"/>
        <end position="43"/>
    </location>
</feature>
<dbReference type="InterPro" id="IPR009057">
    <property type="entry name" value="Homeodomain-like_sf"/>
</dbReference>
<dbReference type="PROSITE" id="PS50090">
    <property type="entry name" value="MYB_LIKE"/>
    <property type="match status" value="1"/>
</dbReference>